<sequence length="228" mass="24300">MLGVVPILDDAVALVGGEQFQFTDGSARPGQGVGQQGRVVVSDALGGRCLEQVLTVGHAYFVRSDFICSDFTRGDFAGDDLERDVQRACRGGVPEGRVEQETAAAGGLRTQLGDERGQFDPVVPGLRTGLGHPAHQFGELRAAVQGDPDRQAAVPDGDVPCAAVTVEHRDIRGQQRRLVGRGAQRAAHRSLFPAGPQGIREVDGEGCLLWERVEPSTPERLNFVVVDA</sequence>
<dbReference type="Proteomes" id="UP001500151">
    <property type="component" value="Unassembled WGS sequence"/>
</dbReference>
<evidence type="ECO:0000313" key="2">
    <source>
        <dbReference type="Proteomes" id="UP001500151"/>
    </source>
</evidence>
<protein>
    <submittedName>
        <fullName evidence="1">Uncharacterized protein</fullName>
    </submittedName>
</protein>
<comment type="caution">
    <text evidence="1">The sequence shown here is derived from an EMBL/GenBank/DDBJ whole genome shotgun (WGS) entry which is preliminary data.</text>
</comment>
<name>A0ABP6D6A9_9ACTN</name>
<gene>
    <name evidence="1" type="ORF">GCM10010307_30960</name>
</gene>
<organism evidence="1 2">
    <name type="scientific">Streptomyces vastus</name>
    <dbReference type="NCBI Taxonomy" id="285451"/>
    <lineage>
        <taxon>Bacteria</taxon>
        <taxon>Bacillati</taxon>
        <taxon>Actinomycetota</taxon>
        <taxon>Actinomycetes</taxon>
        <taxon>Kitasatosporales</taxon>
        <taxon>Streptomycetaceae</taxon>
        <taxon>Streptomyces</taxon>
    </lineage>
</organism>
<evidence type="ECO:0000313" key="1">
    <source>
        <dbReference type="EMBL" id="GAA2635089.1"/>
    </source>
</evidence>
<keyword evidence="2" id="KW-1185">Reference proteome</keyword>
<proteinExistence type="predicted"/>
<reference evidence="2" key="1">
    <citation type="journal article" date="2019" name="Int. J. Syst. Evol. Microbiol.">
        <title>The Global Catalogue of Microorganisms (GCM) 10K type strain sequencing project: providing services to taxonomists for standard genome sequencing and annotation.</title>
        <authorList>
            <consortium name="The Broad Institute Genomics Platform"/>
            <consortium name="The Broad Institute Genome Sequencing Center for Infectious Disease"/>
            <person name="Wu L."/>
            <person name="Ma J."/>
        </authorList>
    </citation>
    <scope>NUCLEOTIDE SEQUENCE [LARGE SCALE GENOMIC DNA]</scope>
    <source>
        <strain evidence="2">JCM 4524</strain>
    </source>
</reference>
<accession>A0ABP6D6A9</accession>
<dbReference type="EMBL" id="BAAASJ010000032">
    <property type="protein sequence ID" value="GAA2635089.1"/>
    <property type="molecule type" value="Genomic_DNA"/>
</dbReference>